<dbReference type="EMBL" id="FNCZ01000001">
    <property type="protein sequence ID" value="SDG96149.1"/>
    <property type="molecule type" value="Genomic_DNA"/>
</dbReference>
<evidence type="ECO:0000259" key="1">
    <source>
        <dbReference type="Pfam" id="PF02625"/>
    </source>
</evidence>
<proteinExistence type="predicted"/>
<name>A0A1G7YIT4_9FLAO</name>
<dbReference type="AlphaFoldDB" id="A0A1G7YIT4"/>
<dbReference type="PANTHER" id="PTHR30388">
    <property type="entry name" value="ALDEHYDE OXIDOREDUCTASE MOLYBDENUM COFACTOR ASSEMBLY PROTEIN"/>
    <property type="match status" value="1"/>
</dbReference>
<evidence type="ECO:0000313" key="4">
    <source>
        <dbReference type="Proteomes" id="UP000199492"/>
    </source>
</evidence>
<dbReference type="InterPro" id="IPR003777">
    <property type="entry name" value="XdhC_CoxI"/>
</dbReference>
<protein>
    <submittedName>
        <fullName evidence="3">Molybdenum cofactor sulfurylase</fullName>
    </submittedName>
</protein>
<dbReference type="Pfam" id="PF13478">
    <property type="entry name" value="XdhC_C"/>
    <property type="match status" value="1"/>
</dbReference>
<keyword evidence="4" id="KW-1185">Reference proteome</keyword>
<dbReference type="Gene3D" id="3.40.50.720">
    <property type="entry name" value="NAD(P)-binding Rossmann-like Domain"/>
    <property type="match status" value="1"/>
</dbReference>
<evidence type="ECO:0000313" key="3">
    <source>
        <dbReference type="EMBL" id="SDG96149.1"/>
    </source>
</evidence>
<dbReference type="PANTHER" id="PTHR30388:SF6">
    <property type="entry name" value="XANTHINE DEHYDROGENASE SUBUNIT A-RELATED"/>
    <property type="match status" value="1"/>
</dbReference>
<dbReference type="SUPFAM" id="SSF51735">
    <property type="entry name" value="NAD(P)-binding Rossmann-fold domains"/>
    <property type="match status" value="1"/>
</dbReference>
<organism evidence="3 4">
    <name type="scientific">Winogradskyella thalassocola</name>
    <dbReference type="NCBI Taxonomy" id="262004"/>
    <lineage>
        <taxon>Bacteria</taxon>
        <taxon>Pseudomonadati</taxon>
        <taxon>Bacteroidota</taxon>
        <taxon>Flavobacteriia</taxon>
        <taxon>Flavobacteriales</taxon>
        <taxon>Flavobacteriaceae</taxon>
        <taxon>Winogradskyella</taxon>
    </lineage>
</organism>
<dbReference type="STRING" id="262004.SAMN04489796_1011040"/>
<dbReference type="InterPro" id="IPR027051">
    <property type="entry name" value="XdhC_Rossmann_dom"/>
</dbReference>
<evidence type="ECO:0000259" key="2">
    <source>
        <dbReference type="Pfam" id="PF13478"/>
    </source>
</evidence>
<sequence>MTLVLKIENHLSQKTLLLNSLFLLEMQNWIELLSEFKQKQIPVAFITVTKCLGSTPCVVGSRMLVTENKDIHGTIGGGKLEFKAIDEAIVALKENRIIESTYTLGPEFEQCCGGKVEFIIEPMNQSPELFLFGAGHIGVEIAKLLVDTPFKVNLIDSRDNWFSNLELDSSVTTHQANETDFKSFKDAVKWGPNCYVLVLTHNHAIDFDLITMALQNETKFLGLIGSKTKKVRFNNMLINEMHIPEGMTNVVCPIGLDIGGDTPKEIAISVVAQLLQVHYKDTVEN</sequence>
<dbReference type="Proteomes" id="UP000199492">
    <property type="component" value="Unassembled WGS sequence"/>
</dbReference>
<dbReference type="InterPro" id="IPR052698">
    <property type="entry name" value="MoCofactor_Util/Proc"/>
</dbReference>
<feature type="domain" description="XdhC- CoxI" evidence="1">
    <location>
        <begin position="39"/>
        <end position="96"/>
    </location>
</feature>
<dbReference type="InterPro" id="IPR014308">
    <property type="entry name" value="Xanthine_DH_XdhC"/>
</dbReference>
<gene>
    <name evidence="3" type="ORF">SAMN04489796_1011040</name>
</gene>
<accession>A0A1G7YIT4</accession>
<feature type="domain" description="XdhC Rossmann" evidence="2">
    <location>
        <begin position="129"/>
        <end position="274"/>
    </location>
</feature>
<dbReference type="Pfam" id="PF02625">
    <property type="entry name" value="XdhC_CoxI"/>
    <property type="match status" value="1"/>
</dbReference>
<reference evidence="4" key="1">
    <citation type="submission" date="2016-10" db="EMBL/GenBank/DDBJ databases">
        <authorList>
            <person name="Varghese N."/>
            <person name="Submissions S."/>
        </authorList>
    </citation>
    <scope>NUCLEOTIDE SEQUENCE [LARGE SCALE GENOMIC DNA]</scope>
    <source>
        <strain evidence="4">DSM 15363</strain>
    </source>
</reference>
<dbReference type="NCBIfam" id="TIGR02964">
    <property type="entry name" value="xanthine_xdhC"/>
    <property type="match status" value="1"/>
</dbReference>
<dbReference type="InterPro" id="IPR036291">
    <property type="entry name" value="NAD(P)-bd_dom_sf"/>
</dbReference>